<gene>
    <name evidence="9" type="ORF">PVAND_014823</name>
</gene>
<evidence type="ECO:0000256" key="7">
    <source>
        <dbReference type="ARBA" id="ARBA00023180"/>
    </source>
</evidence>
<evidence type="ECO:0000256" key="5">
    <source>
        <dbReference type="ARBA" id="ARBA00023136"/>
    </source>
</evidence>
<dbReference type="PANTHER" id="PTHR42643:SF24">
    <property type="entry name" value="IONOTROPIC RECEPTOR 60A"/>
    <property type="match status" value="1"/>
</dbReference>
<dbReference type="OrthoDB" id="7739311at2759"/>
<evidence type="ECO:0000256" key="3">
    <source>
        <dbReference type="ARBA" id="ARBA00022692"/>
    </source>
</evidence>
<dbReference type="PANTHER" id="PTHR42643">
    <property type="entry name" value="IONOTROPIC RECEPTOR 20A-RELATED"/>
    <property type="match status" value="1"/>
</dbReference>
<evidence type="ECO:0000256" key="1">
    <source>
        <dbReference type="ARBA" id="ARBA00004651"/>
    </source>
</evidence>
<keyword evidence="7" id="KW-0325">Glycoprotein</keyword>
<evidence type="ECO:0000256" key="4">
    <source>
        <dbReference type="ARBA" id="ARBA00022989"/>
    </source>
</evidence>
<sequence>MTLNLNTFYFDESKEHIGLKFANLSELALKIENNKVTYRGLMHEVIQSIAKIVNFTTHYRIYDGEFLYVQNSVNFHKTLIISTEKFGNLANRTYFGLHFSIPFAKEEYYYTVTPNDLYTNYEKLTMPFDGITWILLILTFGLTFGLIFMINIYYKWLRTIVCGEGIKMPAYNALGIFFGIGQTRLPRHYFSRLILLLFIWFCLIIRTCYQSMLFEFMTSDMRKPLPESIDDLIKWNYTIVVHDATHLSFAINHQIIGENSTVEVLNVSDHEFYDLYKKALNGKNTEKFAFFTSHTIHKIISSEVENSLSIMDEENEKFSMLLVLEMSNNDILFSHLDYVMQNFVSNGIAKHLVDYAMWFLSRPYDVEIEDTRRILSMNDLEFGFVIWLVACFVAFLAFIYEIFNLFFKRKFRNILRNIFGLFEFLKVLKARMNEYHDKW</sequence>
<organism evidence="9 10">
    <name type="scientific">Polypedilum vanderplanki</name>
    <name type="common">Sleeping chironomid midge</name>
    <dbReference type="NCBI Taxonomy" id="319348"/>
    <lineage>
        <taxon>Eukaryota</taxon>
        <taxon>Metazoa</taxon>
        <taxon>Ecdysozoa</taxon>
        <taxon>Arthropoda</taxon>
        <taxon>Hexapoda</taxon>
        <taxon>Insecta</taxon>
        <taxon>Pterygota</taxon>
        <taxon>Neoptera</taxon>
        <taxon>Endopterygota</taxon>
        <taxon>Diptera</taxon>
        <taxon>Nematocera</taxon>
        <taxon>Chironomoidea</taxon>
        <taxon>Chironomidae</taxon>
        <taxon>Chironominae</taxon>
        <taxon>Polypedilum</taxon>
        <taxon>Polypedilum</taxon>
    </lineage>
</organism>
<dbReference type="SUPFAM" id="SSF53850">
    <property type="entry name" value="Periplasmic binding protein-like II"/>
    <property type="match status" value="1"/>
</dbReference>
<evidence type="ECO:0008006" key="11">
    <source>
        <dbReference type="Google" id="ProtNLM"/>
    </source>
</evidence>
<dbReference type="AlphaFoldDB" id="A0A9J6BAU9"/>
<evidence type="ECO:0000256" key="8">
    <source>
        <dbReference type="SAM" id="Phobius"/>
    </source>
</evidence>
<feature type="transmembrane region" description="Helical" evidence="8">
    <location>
        <begin position="193"/>
        <end position="212"/>
    </location>
</feature>
<protein>
    <recommendedName>
        <fullName evidence="11">Ionotropic receptor</fullName>
    </recommendedName>
</protein>
<proteinExistence type="predicted"/>
<evidence type="ECO:0000313" key="10">
    <source>
        <dbReference type="Proteomes" id="UP001107558"/>
    </source>
</evidence>
<comment type="subcellular location">
    <subcellularLocation>
        <location evidence="1">Cell membrane</location>
        <topology evidence="1">Multi-pass membrane protein</topology>
    </subcellularLocation>
</comment>
<keyword evidence="6" id="KW-0675">Receptor</keyword>
<comment type="caution">
    <text evidence="9">The sequence shown here is derived from an EMBL/GenBank/DDBJ whole genome shotgun (WGS) entry which is preliminary data.</text>
</comment>
<evidence type="ECO:0000313" key="9">
    <source>
        <dbReference type="EMBL" id="KAG5666813.1"/>
    </source>
</evidence>
<feature type="transmembrane region" description="Helical" evidence="8">
    <location>
        <begin position="131"/>
        <end position="154"/>
    </location>
</feature>
<keyword evidence="10" id="KW-1185">Reference proteome</keyword>
<keyword evidence="4 8" id="KW-1133">Transmembrane helix</keyword>
<keyword evidence="5 8" id="KW-0472">Membrane</keyword>
<dbReference type="GO" id="GO:0005886">
    <property type="term" value="C:plasma membrane"/>
    <property type="evidence" value="ECO:0007669"/>
    <property type="project" value="UniProtKB-SubCell"/>
</dbReference>
<evidence type="ECO:0000256" key="6">
    <source>
        <dbReference type="ARBA" id="ARBA00023170"/>
    </source>
</evidence>
<accession>A0A9J6BAU9</accession>
<dbReference type="Proteomes" id="UP001107558">
    <property type="component" value="Chromosome 4"/>
</dbReference>
<feature type="transmembrane region" description="Helical" evidence="8">
    <location>
        <begin position="384"/>
        <end position="407"/>
    </location>
</feature>
<keyword evidence="2" id="KW-1003">Cell membrane</keyword>
<dbReference type="EMBL" id="JADBJN010000004">
    <property type="protein sequence ID" value="KAG5666813.1"/>
    <property type="molecule type" value="Genomic_DNA"/>
</dbReference>
<name>A0A9J6BAU9_POLVA</name>
<reference evidence="9" key="1">
    <citation type="submission" date="2021-03" db="EMBL/GenBank/DDBJ databases">
        <title>Chromosome level genome of the anhydrobiotic midge Polypedilum vanderplanki.</title>
        <authorList>
            <person name="Yoshida Y."/>
            <person name="Kikawada T."/>
            <person name="Gusev O."/>
        </authorList>
    </citation>
    <scope>NUCLEOTIDE SEQUENCE</scope>
    <source>
        <strain evidence="9">NIAS01</strain>
        <tissue evidence="9">Whole body or cell culture</tissue>
    </source>
</reference>
<dbReference type="Gene3D" id="1.10.287.70">
    <property type="match status" value="1"/>
</dbReference>
<evidence type="ECO:0000256" key="2">
    <source>
        <dbReference type="ARBA" id="ARBA00022475"/>
    </source>
</evidence>
<dbReference type="InterPro" id="IPR052192">
    <property type="entry name" value="Insect_Ionotropic_Sensory_Rcpt"/>
</dbReference>
<keyword evidence="3 8" id="KW-0812">Transmembrane</keyword>